<evidence type="ECO:0000256" key="1">
    <source>
        <dbReference type="SAM" id="MobiDB-lite"/>
    </source>
</evidence>
<accession>A0A8H3W7L8</accession>
<dbReference type="Pfam" id="PF01979">
    <property type="entry name" value="Amidohydro_1"/>
    <property type="match status" value="1"/>
</dbReference>
<keyword evidence="3" id="KW-0378">Hydrolase</keyword>
<dbReference type="GO" id="GO:0016810">
    <property type="term" value="F:hydrolase activity, acting on carbon-nitrogen (but not peptide) bonds"/>
    <property type="evidence" value="ECO:0007669"/>
    <property type="project" value="InterPro"/>
</dbReference>
<dbReference type="PANTHER" id="PTHR43135">
    <property type="entry name" value="ALPHA-D-RIBOSE 1-METHYLPHOSPHONATE 5-TRIPHOSPHATE DIPHOSPHATASE"/>
    <property type="match status" value="1"/>
</dbReference>
<feature type="region of interest" description="Disordered" evidence="1">
    <location>
        <begin position="244"/>
        <end position="299"/>
    </location>
</feature>
<feature type="domain" description="Amidohydrolase-related" evidence="2">
    <location>
        <begin position="69"/>
        <end position="408"/>
    </location>
</feature>
<proteinExistence type="predicted"/>
<dbReference type="InterPro" id="IPR006680">
    <property type="entry name" value="Amidohydro-rel"/>
</dbReference>
<comment type="caution">
    <text evidence="3">The sequence shown here is derived from an EMBL/GenBank/DDBJ whole genome shotgun (WGS) entry which is preliminary data.</text>
</comment>
<evidence type="ECO:0000313" key="3">
    <source>
        <dbReference type="EMBL" id="KAF0321330.1"/>
    </source>
</evidence>
<protein>
    <submittedName>
        <fullName evidence="3">Amidohydrolase</fullName>
    </submittedName>
</protein>
<dbReference type="Proteomes" id="UP000434172">
    <property type="component" value="Unassembled WGS sequence"/>
</dbReference>
<dbReference type="Gene3D" id="1.20.58.520">
    <property type="entry name" value="Amidohydrolase"/>
    <property type="match status" value="1"/>
</dbReference>
<dbReference type="OrthoDB" id="5595695at2759"/>
<dbReference type="EMBL" id="WOWK01000073">
    <property type="protein sequence ID" value="KAF0321330.1"/>
    <property type="molecule type" value="Genomic_DNA"/>
</dbReference>
<sequence>MTRIVIRNVRVFDSEAVLEPSNVVITRSAGDIQNYMDDGSAVENADVVVDGRGCTLIPGLIDVYVNIKGANAGLGTFASHGVTTVIDLSSNTQQCQALRLYAAGRTKLPTVFTSGTEAVLARDPQPHIHDNQDEMLIRTAADAVAFVAARASGPDRADFVKVVVGPHSAYDSLLKTVVDAAHAHNKLTVARTTGKASYERAMRAGFDVFAHAPLDAPLDPALAREMAAQGKIFVPTLKIMRRRAQGGADAEAHQPSGPSGFPIPGLSGRPGDDDDDNNNTPAADAESRQHSSPGAMSGGNYENAAASVRTLYEAGVAICAGTTANLVPGTQMPFGESLHEELELLVDAGMARLDALRSATCVAATTFRLHDRGIVRTGRRADLLLVDGNPLEDISATRKIKRAWIQGEDVELARTH</sequence>
<dbReference type="SUPFAM" id="SSF51556">
    <property type="entry name" value="Metallo-dependent hydrolases"/>
    <property type="match status" value="1"/>
</dbReference>
<dbReference type="PANTHER" id="PTHR43135:SF3">
    <property type="entry name" value="ALPHA-D-RIBOSE 1-METHYLPHOSPHONATE 5-TRIPHOSPHATE DIPHOSPHATASE"/>
    <property type="match status" value="1"/>
</dbReference>
<organism evidence="3 4">
    <name type="scientific">Colletotrichum asianum</name>
    <dbReference type="NCBI Taxonomy" id="702518"/>
    <lineage>
        <taxon>Eukaryota</taxon>
        <taxon>Fungi</taxon>
        <taxon>Dikarya</taxon>
        <taxon>Ascomycota</taxon>
        <taxon>Pezizomycotina</taxon>
        <taxon>Sordariomycetes</taxon>
        <taxon>Hypocreomycetidae</taxon>
        <taxon>Glomerellales</taxon>
        <taxon>Glomerellaceae</taxon>
        <taxon>Colletotrichum</taxon>
        <taxon>Colletotrichum gloeosporioides species complex</taxon>
    </lineage>
</organism>
<dbReference type="AlphaFoldDB" id="A0A8H3W7L8"/>
<gene>
    <name evidence="3" type="ORF">GQ607_011533</name>
</gene>
<dbReference type="Gene3D" id="3.30.110.90">
    <property type="entry name" value="Amidohydrolase"/>
    <property type="match status" value="1"/>
</dbReference>
<dbReference type="Gene3D" id="3.40.50.10910">
    <property type="entry name" value="Amidohydrolase"/>
    <property type="match status" value="1"/>
</dbReference>
<reference evidence="3 4" key="1">
    <citation type="submission" date="2019-12" db="EMBL/GenBank/DDBJ databases">
        <title>A genome sequence resource for the geographically widespread anthracnose pathogen Colletotrichum asianum.</title>
        <authorList>
            <person name="Meng Y."/>
        </authorList>
    </citation>
    <scope>NUCLEOTIDE SEQUENCE [LARGE SCALE GENOMIC DNA]</scope>
    <source>
        <strain evidence="3 4">ICMP 18580</strain>
    </source>
</reference>
<dbReference type="InterPro" id="IPR051781">
    <property type="entry name" value="Metallo-dep_Hydrolase"/>
</dbReference>
<dbReference type="InterPro" id="IPR011059">
    <property type="entry name" value="Metal-dep_hydrolase_composite"/>
</dbReference>
<dbReference type="InterPro" id="IPR032466">
    <property type="entry name" value="Metal_Hydrolase"/>
</dbReference>
<evidence type="ECO:0000259" key="2">
    <source>
        <dbReference type="Pfam" id="PF01979"/>
    </source>
</evidence>
<evidence type="ECO:0000313" key="4">
    <source>
        <dbReference type="Proteomes" id="UP000434172"/>
    </source>
</evidence>
<keyword evidence="4" id="KW-1185">Reference proteome</keyword>
<name>A0A8H3W7L8_9PEZI</name>
<dbReference type="SUPFAM" id="SSF51338">
    <property type="entry name" value="Composite domain of metallo-dependent hydrolases"/>
    <property type="match status" value="1"/>
</dbReference>
<dbReference type="Gene3D" id="2.30.40.10">
    <property type="entry name" value="Urease, subunit C, domain 1"/>
    <property type="match status" value="1"/>
</dbReference>